<gene>
    <name evidence="2" type="ORF">ACFQHR_04575</name>
</gene>
<feature type="domain" description="PKD" evidence="1">
    <location>
        <begin position="410"/>
        <end position="448"/>
    </location>
</feature>
<organism evidence="2 3">
    <name type="scientific">Rufibacter roseus</name>
    <dbReference type="NCBI Taxonomy" id="1567108"/>
    <lineage>
        <taxon>Bacteria</taxon>
        <taxon>Pseudomonadati</taxon>
        <taxon>Bacteroidota</taxon>
        <taxon>Cytophagia</taxon>
        <taxon>Cytophagales</taxon>
        <taxon>Hymenobacteraceae</taxon>
        <taxon>Rufibacter</taxon>
    </lineage>
</organism>
<name>A0ABW2DIQ6_9BACT</name>
<dbReference type="PROSITE" id="PS50093">
    <property type="entry name" value="PKD"/>
    <property type="match status" value="1"/>
</dbReference>
<dbReference type="InterPro" id="IPR015943">
    <property type="entry name" value="WD40/YVTN_repeat-like_dom_sf"/>
</dbReference>
<dbReference type="InterPro" id="IPR035986">
    <property type="entry name" value="PKD_dom_sf"/>
</dbReference>
<comment type="caution">
    <text evidence="2">The sequence shown here is derived from an EMBL/GenBank/DDBJ whole genome shotgun (WGS) entry which is preliminary data.</text>
</comment>
<evidence type="ECO:0000313" key="3">
    <source>
        <dbReference type="Proteomes" id="UP001596405"/>
    </source>
</evidence>
<dbReference type="Proteomes" id="UP001596405">
    <property type="component" value="Unassembled WGS sequence"/>
</dbReference>
<dbReference type="CDD" id="cd00146">
    <property type="entry name" value="PKD"/>
    <property type="match status" value="2"/>
</dbReference>
<dbReference type="RefSeq" id="WP_153042230.1">
    <property type="nucleotide sequence ID" value="NZ_JBHSYQ010000003.1"/>
</dbReference>
<protein>
    <submittedName>
        <fullName evidence="2">Gliding motility-associated C-terminal domain-containing protein</fullName>
    </submittedName>
</protein>
<dbReference type="InterPro" id="IPR013783">
    <property type="entry name" value="Ig-like_fold"/>
</dbReference>
<dbReference type="Pfam" id="PF18911">
    <property type="entry name" value="PKD_4"/>
    <property type="match status" value="1"/>
</dbReference>
<keyword evidence="3" id="KW-1185">Reference proteome</keyword>
<dbReference type="SUPFAM" id="SSF49299">
    <property type="entry name" value="PKD domain"/>
    <property type="match status" value="2"/>
</dbReference>
<dbReference type="Gene3D" id="2.60.40.10">
    <property type="entry name" value="Immunoglobulins"/>
    <property type="match status" value="2"/>
</dbReference>
<dbReference type="Gene3D" id="2.130.10.10">
    <property type="entry name" value="YVTN repeat-like/Quinoprotein amine dehydrogenase"/>
    <property type="match status" value="1"/>
</dbReference>
<proteinExistence type="predicted"/>
<dbReference type="EMBL" id="JBHSYQ010000003">
    <property type="protein sequence ID" value="MFC6996885.1"/>
    <property type="molecule type" value="Genomic_DNA"/>
</dbReference>
<sequence length="906" mass="97863">MRASLFPSWRLRLLGGFAFLWLFAFQALAQKQSAIWYFGNHAGLDFSSGSPVPLQNSAMNTSEGCATISDNDGNLLFYTDGLTVWNRQHEVMANGTGLMGNGSTAQAAVAIPAPGNSQRYYIFTNDNNARANGLRYSVVDMTLQAGMGQVTEKNIFLSEPVSEMLTAVRHANGTDIWVIAHDYGNNSFRAFLISAQGISAQPVISQTGQIHTADNSGSNAIGCMKVATDGRRLAVASFAIGAEVYDFDPATGQVSNPIKVTQIVRGYGVEFSPDGSKLYITTSGNTELFQVDLKAGSPAQVAASATLISRIGQDGATRYVGGSLQVGPDLKIYVARPTSQHLGVIENPNALGIACRYTDRGLFLGDGLSMCGLPVFVQSFFNYDYSLQFSNLCFGENTRFSLNAPPLTVPVSVVWDFGDPASGPDNTSTLLAPSHKFSAPGTYTVKLTRTVETTLEEYSSTIVIKPLPAVDLGADRAICPGSSTILDATLPNATAYRWSNGSTQATLQVSQPGTYWVEVTAGGCTARDEVVVTLLPVPQVELGPDRQLCAGETLVLDATTTGVSYLWQDGSTSPTYTVTTAGRYQVTVTNADGCSSTDALEVSYKPLPAVNLGSDRVLCSGEPLVLGSAQPNATYLWQDGSTNATFSPTASGTYWQEVTINGCSARDEVNVTFNPLPLVNLGRDTTLCEGQTLLLDVSRPNATYRWPDGSTEPNFTVSSAGTYWVEVTNEFNCTTRDEVKVHYLTPPTIELGNDTTLCYGDSLVVGQVLPGVTYLWQDGSTQSTITIKKPGTYRLTASLQHCSQTDAITVKFKVCVGGLFIPNIITPNGDGLNDAFFIMGLISTTLEERGERWELTIFDRWGKRLYENKNYLNDWDAQGISEGVYFYHLRHNKDGREFKGWVEVGR</sequence>
<evidence type="ECO:0000259" key="1">
    <source>
        <dbReference type="PROSITE" id="PS50093"/>
    </source>
</evidence>
<dbReference type="InterPro" id="IPR026341">
    <property type="entry name" value="T9SS_type_B"/>
</dbReference>
<dbReference type="NCBIfam" id="TIGR04131">
    <property type="entry name" value="Bac_Flav_CTERM"/>
    <property type="match status" value="1"/>
</dbReference>
<dbReference type="InterPro" id="IPR022409">
    <property type="entry name" value="PKD/Chitinase_dom"/>
</dbReference>
<dbReference type="InterPro" id="IPR000601">
    <property type="entry name" value="PKD_dom"/>
</dbReference>
<dbReference type="SUPFAM" id="SSF69304">
    <property type="entry name" value="Tricorn protease N-terminal domain"/>
    <property type="match status" value="1"/>
</dbReference>
<dbReference type="Pfam" id="PF13585">
    <property type="entry name" value="CHU_C"/>
    <property type="match status" value="1"/>
</dbReference>
<accession>A0ABW2DIQ6</accession>
<reference evidence="3" key="1">
    <citation type="journal article" date="2019" name="Int. J. Syst. Evol. Microbiol.">
        <title>The Global Catalogue of Microorganisms (GCM) 10K type strain sequencing project: providing services to taxonomists for standard genome sequencing and annotation.</title>
        <authorList>
            <consortium name="The Broad Institute Genomics Platform"/>
            <consortium name="The Broad Institute Genome Sequencing Center for Infectious Disease"/>
            <person name="Wu L."/>
            <person name="Ma J."/>
        </authorList>
    </citation>
    <scope>NUCLEOTIDE SEQUENCE [LARGE SCALE GENOMIC DNA]</scope>
    <source>
        <strain evidence="3">CGMCC 4.7393</strain>
    </source>
</reference>
<evidence type="ECO:0000313" key="2">
    <source>
        <dbReference type="EMBL" id="MFC6996885.1"/>
    </source>
</evidence>
<dbReference type="SMART" id="SM00089">
    <property type="entry name" value="PKD"/>
    <property type="match status" value="2"/>
</dbReference>